<dbReference type="Pfam" id="PF05201">
    <property type="entry name" value="GlutR_N"/>
    <property type="match status" value="1"/>
</dbReference>
<evidence type="ECO:0000256" key="8">
    <source>
        <dbReference type="HAMAP-Rule" id="MF_00087"/>
    </source>
</evidence>
<feature type="binding site" evidence="8">
    <location>
        <position position="113"/>
    </location>
    <ligand>
        <name>substrate</name>
    </ligand>
</feature>
<comment type="similarity">
    <text evidence="2 8 9">Belongs to the glutamyl-tRNA reductase family.</text>
</comment>
<feature type="binding site" evidence="8">
    <location>
        <begin position="193"/>
        <end position="198"/>
    </location>
    <ligand>
        <name>NADP(+)</name>
        <dbReference type="ChEBI" id="CHEBI:58349"/>
    </ligand>
</feature>
<dbReference type="InterPro" id="IPR018214">
    <property type="entry name" value="GluRdtase_CS"/>
</dbReference>
<dbReference type="Gene3D" id="3.30.460.30">
    <property type="entry name" value="Glutamyl-tRNA reductase, N-terminal domain"/>
    <property type="match status" value="1"/>
</dbReference>
<evidence type="ECO:0000256" key="2">
    <source>
        <dbReference type="ARBA" id="ARBA00005916"/>
    </source>
</evidence>
<accession>A0ABU3BER2</accession>
<evidence type="ECO:0000259" key="12">
    <source>
        <dbReference type="Pfam" id="PF05201"/>
    </source>
</evidence>
<comment type="catalytic activity">
    <reaction evidence="7 8 9">
        <text>(S)-4-amino-5-oxopentanoate + tRNA(Glu) + NADP(+) = L-glutamyl-tRNA(Glu) + NADPH + H(+)</text>
        <dbReference type="Rhea" id="RHEA:12344"/>
        <dbReference type="Rhea" id="RHEA-COMP:9663"/>
        <dbReference type="Rhea" id="RHEA-COMP:9680"/>
        <dbReference type="ChEBI" id="CHEBI:15378"/>
        <dbReference type="ChEBI" id="CHEBI:57501"/>
        <dbReference type="ChEBI" id="CHEBI:57783"/>
        <dbReference type="ChEBI" id="CHEBI:58349"/>
        <dbReference type="ChEBI" id="CHEBI:78442"/>
        <dbReference type="ChEBI" id="CHEBI:78520"/>
        <dbReference type="EC" id="1.2.1.70"/>
    </reaction>
</comment>
<dbReference type="Pfam" id="PF00745">
    <property type="entry name" value="GlutR_dimer"/>
    <property type="match status" value="1"/>
</dbReference>
<feature type="binding site" evidence="8">
    <location>
        <begin position="118"/>
        <end position="120"/>
    </location>
    <ligand>
        <name>substrate</name>
    </ligand>
</feature>
<name>A0ABU3BER2_9FLAO</name>
<dbReference type="SUPFAM" id="SSF69742">
    <property type="entry name" value="Glutamyl tRNA-reductase catalytic, N-terminal domain"/>
    <property type="match status" value="1"/>
</dbReference>
<keyword evidence="4 8" id="KW-0521">NADP</keyword>
<dbReference type="PANTHER" id="PTHR43013">
    <property type="entry name" value="GLUTAMYL-TRNA REDUCTASE"/>
    <property type="match status" value="1"/>
</dbReference>
<evidence type="ECO:0000256" key="9">
    <source>
        <dbReference type="RuleBase" id="RU000584"/>
    </source>
</evidence>
<organism evidence="13 14">
    <name type="scientific">Croceitalea vernalis</name>
    <dbReference type="NCBI Taxonomy" id="3075599"/>
    <lineage>
        <taxon>Bacteria</taxon>
        <taxon>Pseudomonadati</taxon>
        <taxon>Bacteroidota</taxon>
        <taxon>Flavobacteriia</taxon>
        <taxon>Flavobacteriales</taxon>
        <taxon>Flavobacteriaceae</taxon>
        <taxon>Croceitalea</taxon>
    </lineage>
</organism>
<evidence type="ECO:0000256" key="1">
    <source>
        <dbReference type="ARBA" id="ARBA00005059"/>
    </source>
</evidence>
<dbReference type="InterPro" id="IPR015895">
    <property type="entry name" value="4pyrrol_synth_GluRdtase_N"/>
</dbReference>
<keyword evidence="5 8" id="KW-0560">Oxidoreductase</keyword>
<comment type="function">
    <text evidence="8">Catalyzes the NADPH-dependent reduction of glutamyl-tRNA(Glu) to glutamate 1-semialdehyde (GSA).</text>
</comment>
<evidence type="ECO:0000256" key="4">
    <source>
        <dbReference type="ARBA" id="ARBA00022857"/>
    </source>
</evidence>
<dbReference type="InterPro" id="IPR036291">
    <property type="entry name" value="NAD(P)-bd_dom_sf"/>
</dbReference>
<protein>
    <recommendedName>
        <fullName evidence="3 8">Glutamyl-tRNA reductase</fullName>
        <shortName evidence="8">GluTR</shortName>
        <ecNumber evidence="3 8">1.2.1.70</ecNumber>
    </recommendedName>
</protein>
<comment type="miscellaneous">
    <text evidence="8">During catalysis, the active site Cys acts as a nucleophile attacking the alpha-carbonyl group of tRNA-bound glutamate with the formation of a thioester intermediate between enzyme and glutamate, and the concomitant release of tRNA(Glu). The thioester intermediate is finally reduced by direct hydride transfer from NADPH, to form the product GSA.</text>
</comment>
<dbReference type="InterPro" id="IPR000343">
    <property type="entry name" value="4pyrrol_synth_GluRdtase"/>
</dbReference>
<dbReference type="InterPro" id="IPR036343">
    <property type="entry name" value="GluRdtase_N_sf"/>
</dbReference>
<dbReference type="SUPFAM" id="SSF51735">
    <property type="entry name" value="NAD(P)-binding Rossmann-fold domains"/>
    <property type="match status" value="1"/>
</dbReference>
<feature type="active site" description="Nucleophile" evidence="8">
    <location>
        <position position="58"/>
    </location>
</feature>
<dbReference type="RefSeq" id="WP_311386948.1">
    <property type="nucleotide sequence ID" value="NZ_JAVRHU010000001.1"/>
</dbReference>
<evidence type="ECO:0000256" key="6">
    <source>
        <dbReference type="ARBA" id="ARBA00023244"/>
    </source>
</evidence>
<feature type="binding site" evidence="8">
    <location>
        <begin position="57"/>
        <end position="60"/>
    </location>
    <ligand>
        <name>substrate</name>
    </ligand>
</feature>
<evidence type="ECO:0000256" key="7">
    <source>
        <dbReference type="ARBA" id="ARBA00047464"/>
    </source>
</evidence>
<evidence type="ECO:0000313" key="13">
    <source>
        <dbReference type="EMBL" id="MDT0620618.1"/>
    </source>
</evidence>
<keyword evidence="14" id="KW-1185">Reference proteome</keyword>
<comment type="caution">
    <text evidence="13">The sequence shown here is derived from an EMBL/GenBank/DDBJ whole genome shotgun (WGS) entry which is preliminary data.</text>
</comment>
<feature type="binding site" evidence="8">
    <location>
        <position position="124"/>
    </location>
    <ligand>
        <name>substrate</name>
    </ligand>
</feature>
<evidence type="ECO:0000259" key="10">
    <source>
        <dbReference type="Pfam" id="PF00745"/>
    </source>
</evidence>
<dbReference type="InterPro" id="IPR015896">
    <property type="entry name" value="4pyrrol_synth_GluRdtase_dimer"/>
</dbReference>
<dbReference type="GO" id="GO:0008883">
    <property type="term" value="F:glutamyl-tRNA reductase activity"/>
    <property type="evidence" value="ECO:0007669"/>
    <property type="project" value="UniProtKB-EC"/>
</dbReference>
<dbReference type="InterPro" id="IPR036453">
    <property type="entry name" value="GluRdtase_dimer_dom_sf"/>
</dbReference>
<dbReference type="SUPFAM" id="SSF69075">
    <property type="entry name" value="Glutamyl tRNA-reductase dimerization domain"/>
    <property type="match status" value="1"/>
</dbReference>
<dbReference type="EMBL" id="JAVRHU010000001">
    <property type="protein sequence ID" value="MDT0620618.1"/>
    <property type="molecule type" value="Genomic_DNA"/>
</dbReference>
<comment type="pathway">
    <text evidence="1 8 9">Porphyrin-containing compound metabolism; protoporphyrin-IX biosynthesis; 5-aminolevulinate from L-glutamyl-tRNA(Glu): step 1/2.</text>
</comment>
<dbReference type="PANTHER" id="PTHR43013:SF1">
    <property type="entry name" value="GLUTAMYL-TRNA REDUCTASE"/>
    <property type="match status" value="1"/>
</dbReference>
<gene>
    <name evidence="8 13" type="primary">hemA</name>
    <name evidence="13" type="ORF">RM520_03215</name>
</gene>
<evidence type="ECO:0000256" key="3">
    <source>
        <dbReference type="ARBA" id="ARBA00012970"/>
    </source>
</evidence>
<comment type="domain">
    <text evidence="8">Possesses an unusual extended V-shaped dimeric structure with each monomer consisting of three distinct domains arranged along a curved 'spinal' alpha-helix. The N-terminal catalytic domain specifically recognizes the glutamate moiety of the substrate. The second domain is the NADPH-binding domain, and the third C-terminal domain is responsible for dimerization.</text>
</comment>
<feature type="domain" description="Glutamyl-tRNA reductase N-terminal" evidence="12">
    <location>
        <begin position="15"/>
        <end position="160"/>
    </location>
</feature>
<proteinExistence type="inferred from homology"/>
<dbReference type="Pfam" id="PF01488">
    <property type="entry name" value="Shikimate_DH"/>
    <property type="match status" value="1"/>
</dbReference>
<keyword evidence="6 8" id="KW-0627">Porphyrin biosynthesis</keyword>
<dbReference type="HAMAP" id="MF_00087">
    <property type="entry name" value="Glu_tRNA_reductase"/>
    <property type="match status" value="1"/>
</dbReference>
<evidence type="ECO:0000256" key="5">
    <source>
        <dbReference type="ARBA" id="ARBA00023002"/>
    </source>
</evidence>
<dbReference type="InterPro" id="IPR006151">
    <property type="entry name" value="Shikm_DH/Glu-tRNA_Rdtase"/>
</dbReference>
<dbReference type="PIRSF" id="PIRSF000445">
    <property type="entry name" value="4pyrrol_synth_GluRdtase"/>
    <property type="match status" value="1"/>
</dbReference>
<reference evidence="13 14" key="1">
    <citation type="submission" date="2023-09" db="EMBL/GenBank/DDBJ databases">
        <authorList>
            <person name="Rey-Velasco X."/>
        </authorList>
    </citation>
    <scope>NUCLEOTIDE SEQUENCE [LARGE SCALE GENOMIC DNA]</scope>
    <source>
        <strain evidence="13 14">P007</strain>
    </source>
</reference>
<feature type="domain" description="Quinate/shikimate 5-dehydrogenase/glutamyl-tRNA reductase" evidence="11">
    <location>
        <begin position="180"/>
        <end position="305"/>
    </location>
</feature>
<comment type="subunit">
    <text evidence="8">Homodimer.</text>
</comment>
<feature type="domain" description="Tetrapyrrole biosynthesis glutamyl-tRNA reductase dimerisation" evidence="10">
    <location>
        <begin position="319"/>
        <end position="413"/>
    </location>
</feature>
<dbReference type="Gene3D" id="3.40.50.720">
    <property type="entry name" value="NAD(P)-binding Rossmann-like Domain"/>
    <property type="match status" value="1"/>
</dbReference>
<sequence>MKNYHISKHPSFFAVGLSYKKAEAEVRGKFSLDVPKIDSIILDAQKQGVEGLLTISTCNRTELFGFAQQPFQLIKLLCDHTQGSIEEFQEVAYVYKNHDAINHLFKVGTGLDSQILGDFEIISQIKQSFSRSKKHGMSNPFLERLCNSVIQASKRIKNETELSTGATSVAFASVKYILHNISDISSKNILLFGTGKIGRNTCENLIKHTNNKHITLINRTKEKAEAIAGKFQLLVKDYGDLQTEIRKTDILVVATGAQLPTISKSLLHTKKPLLILDLSVPKNVADNVLELDNVTLVHLDQLSQITDENLNKRKEYIPKAYDIIEEVKLDFIKWLESRKFAPVINALKAKLMTMKEEELDFHSKKLQDFNQEQAELVSERIIQKITKQVANHLRKSDADTDDSLALIQEVFQLELNSK</sequence>
<feature type="site" description="Important for activity" evidence="8">
    <location>
        <position position="103"/>
    </location>
</feature>
<dbReference type="PROSITE" id="PS00747">
    <property type="entry name" value="GLUTR"/>
    <property type="match status" value="1"/>
</dbReference>
<dbReference type="EC" id="1.2.1.70" evidence="3 8"/>
<dbReference type="Proteomes" id="UP001250662">
    <property type="component" value="Unassembled WGS sequence"/>
</dbReference>
<evidence type="ECO:0000313" key="14">
    <source>
        <dbReference type="Proteomes" id="UP001250662"/>
    </source>
</evidence>
<evidence type="ECO:0000259" key="11">
    <source>
        <dbReference type="Pfam" id="PF01488"/>
    </source>
</evidence>
<dbReference type="NCBIfam" id="TIGR01035">
    <property type="entry name" value="hemA"/>
    <property type="match status" value="1"/>
</dbReference>